<keyword evidence="4" id="KW-1185">Reference proteome</keyword>
<dbReference type="PROSITE" id="PS00972">
    <property type="entry name" value="USP_1"/>
    <property type="match status" value="1"/>
</dbReference>
<dbReference type="EMBL" id="JBJKFK010000258">
    <property type="protein sequence ID" value="KAL3318329.1"/>
    <property type="molecule type" value="Genomic_DNA"/>
</dbReference>
<reference evidence="3 4" key="1">
    <citation type="submission" date="2024-11" db="EMBL/GenBank/DDBJ databases">
        <title>Adaptive evolution of stress response genes in parasites aligns with host niche diversity.</title>
        <authorList>
            <person name="Hahn C."/>
            <person name="Resl P."/>
        </authorList>
    </citation>
    <scope>NUCLEOTIDE SEQUENCE [LARGE SCALE GENOMIC DNA]</scope>
    <source>
        <strain evidence="3">EGGRZ-B1_66</strain>
        <tissue evidence="3">Body</tissue>
    </source>
</reference>
<gene>
    <name evidence="3" type="ORF">Ciccas_003007</name>
</gene>
<name>A0ABD2QFM0_9PLAT</name>
<dbReference type="InterPro" id="IPR028889">
    <property type="entry name" value="USP"/>
</dbReference>
<evidence type="ECO:0000313" key="4">
    <source>
        <dbReference type="Proteomes" id="UP001626550"/>
    </source>
</evidence>
<proteinExistence type="predicted"/>
<accession>A0ABD2QFM0</accession>
<protein>
    <recommendedName>
        <fullName evidence="2">USP domain-containing protein</fullName>
    </recommendedName>
</protein>
<evidence type="ECO:0000256" key="1">
    <source>
        <dbReference type="SAM" id="MobiDB-lite"/>
    </source>
</evidence>
<sequence>MPTFSNLISAQLGEITSEDDGSLVQSKIDGSDNLEQQKPHDSASASKKSRRKKKKSNKPTQLQNQEINLPIDEINAIFSQFRLEYSSELKKISFRGIKNYGNCCYLSAILQCLFHYFPDFPDTSYFETKLNPLMIDDAIFGALNIASRVQEDASECFNNLLSLLHEESLVKADYCAVTNVSSDESDQSGWRVQDSKGRSQLNPRATAIGGAVIQQSKANFFEQFFSGSQAIQLKNQSQDFSKAIQEPFFILPLTLAKNSVGFTQFI</sequence>
<dbReference type="AlphaFoldDB" id="A0ABD2QFM0"/>
<dbReference type="SUPFAM" id="SSF54001">
    <property type="entry name" value="Cysteine proteinases"/>
    <property type="match status" value="1"/>
</dbReference>
<evidence type="ECO:0000259" key="2">
    <source>
        <dbReference type="PROSITE" id="PS50235"/>
    </source>
</evidence>
<dbReference type="Proteomes" id="UP001626550">
    <property type="component" value="Unassembled WGS sequence"/>
</dbReference>
<organism evidence="3 4">
    <name type="scientific">Cichlidogyrus casuarinus</name>
    <dbReference type="NCBI Taxonomy" id="1844966"/>
    <lineage>
        <taxon>Eukaryota</taxon>
        <taxon>Metazoa</taxon>
        <taxon>Spiralia</taxon>
        <taxon>Lophotrochozoa</taxon>
        <taxon>Platyhelminthes</taxon>
        <taxon>Monogenea</taxon>
        <taxon>Monopisthocotylea</taxon>
        <taxon>Dactylogyridea</taxon>
        <taxon>Ancyrocephalidae</taxon>
        <taxon>Cichlidogyrus</taxon>
    </lineage>
</organism>
<dbReference type="PROSITE" id="PS50235">
    <property type="entry name" value="USP_3"/>
    <property type="match status" value="1"/>
</dbReference>
<feature type="domain" description="USP" evidence="2">
    <location>
        <begin position="95"/>
        <end position="266"/>
    </location>
</feature>
<comment type="caution">
    <text evidence="3">The sequence shown here is derived from an EMBL/GenBank/DDBJ whole genome shotgun (WGS) entry which is preliminary data.</text>
</comment>
<feature type="compositionally biased region" description="Basic residues" evidence="1">
    <location>
        <begin position="47"/>
        <end position="57"/>
    </location>
</feature>
<dbReference type="InterPro" id="IPR038765">
    <property type="entry name" value="Papain-like_cys_pep_sf"/>
</dbReference>
<dbReference type="Gene3D" id="3.90.70.10">
    <property type="entry name" value="Cysteine proteinases"/>
    <property type="match status" value="2"/>
</dbReference>
<dbReference type="InterPro" id="IPR018200">
    <property type="entry name" value="USP_CS"/>
</dbReference>
<feature type="region of interest" description="Disordered" evidence="1">
    <location>
        <begin position="18"/>
        <end position="65"/>
    </location>
</feature>
<evidence type="ECO:0000313" key="3">
    <source>
        <dbReference type="EMBL" id="KAL3318329.1"/>
    </source>
</evidence>